<dbReference type="InterPro" id="IPR009057">
    <property type="entry name" value="Homeodomain-like_sf"/>
</dbReference>
<dbReference type="InterPro" id="IPR003593">
    <property type="entry name" value="AAA+_ATPase"/>
</dbReference>
<dbReference type="CDD" id="cd17549">
    <property type="entry name" value="REC_DctD-like"/>
    <property type="match status" value="1"/>
</dbReference>
<proteinExistence type="predicted"/>
<dbReference type="PROSITE" id="PS50110">
    <property type="entry name" value="RESPONSE_REGULATORY"/>
    <property type="match status" value="1"/>
</dbReference>
<dbReference type="PANTHER" id="PTHR32071">
    <property type="entry name" value="TRANSCRIPTIONAL REGULATORY PROTEIN"/>
    <property type="match status" value="1"/>
</dbReference>
<dbReference type="AlphaFoldDB" id="A0A2C9CL34"/>
<comment type="function">
    <text evidence="1">Required for activation of most nif operons, which are directly involved in nitrogen fixation.</text>
</comment>
<dbReference type="SUPFAM" id="SSF46689">
    <property type="entry name" value="Homeodomain-like"/>
    <property type="match status" value="1"/>
</dbReference>
<dbReference type="InterPro" id="IPR025944">
    <property type="entry name" value="Sigma_54_int_dom_CS"/>
</dbReference>
<name>A0A2C9CL34_9RHOB</name>
<feature type="domain" description="Response regulatory" evidence="13">
    <location>
        <begin position="4"/>
        <end position="118"/>
    </location>
</feature>
<dbReference type="GO" id="GO:0005524">
    <property type="term" value="F:ATP binding"/>
    <property type="evidence" value="ECO:0007669"/>
    <property type="project" value="UniProtKB-KW"/>
</dbReference>
<dbReference type="FunFam" id="3.40.50.2300:FF:000018">
    <property type="entry name" value="DNA-binding transcriptional regulator NtrC"/>
    <property type="match status" value="1"/>
</dbReference>
<dbReference type="GO" id="GO:0000160">
    <property type="term" value="P:phosphorelay signal transduction system"/>
    <property type="evidence" value="ECO:0007669"/>
    <property type="project" value="UniProtKB-KW"/>
</dbReference>
<evidence type="ECO:0000256" key="1">
    <source>
        <dbReference type="ARBA" id="ARBA00002167"/>
    </source>
</evidence>
<reference evidence="15" key="1">
    <citation type="submission" date="2017-09" db="EMBL/GenBank/DDBJ databases">
        <authorList>
            <person name="Varghese N."/>
            <person name="Submissions S."/>
        </authorList>
    </citation>
    <scope>NUCLEOTIDE SEQUENCE [LARGE SCALE GENOMIC DNA]</scope>
    <source>
        <strain evidence="15">C7</strain>
    </source>
</reference>
<keyword evidence="8" id="KW-0805">Transcription regulation</keyword>
<dbReference type="RefSeq" id="WP_097927831.1">
    <property type="nucleotide sequence ID" value="NZ_OCTN01000001.1"/>
</dbReference>
<comment type="subunit">
    <text evidence="2">Interacts with sigma-54.</text>
</comment>
<evidence type="ECO:0000313" key="14">
    <source>
        <dbReference type="EMBL" id="SOH92231.1"/>
    </source>
</evidence>
<evidence type="ECO:0000259" key="13">
    <source>
        <dbReference type="PROSITE" id="PS50110"/>
    </source>
</evidence>
<keyword evidence="6" id="KW-0067">ATP-binding</keyword>
<dbReference type="Gene3D" id="1.10.10.60">
    <property type="entry name" value="Homeodomain-like"/>
    <property type="match status" value="1"/>
</dbReference>
<dbReference type="InterPro" id="IPR001789">
    <property type="entry name" value="Sig_transdc_resp-reg_receiver"/>
</dbReference>
<dbReference type="InterPro" id="IPR011006">
    <property type="entry name" value="CheY-like_superfamily"/>
</dbReference>
<evidence type="ECO:0000256" key="4">
    <source>
        <dbReference type="ARBA" id="ARBA00022553"/>
    </source>
</evidence>
<dbReference type="InterPro" id="IPR058031">
    <property type="entry name" value="AAA_lid_NorR"/>
</dbReference>
<gene>
    <name evidence="14" type="ORF">SAMN06273572_10172</name>
</gene>
<evidence type="ECO:0000256" key="2">
    <source>
        <dbReference type="ARBA" id="ARBA00011135"/>
    </source>
</evidence>
<dbReference type="Pfam" id="PF25601">
    <property type="entry name" value="AAA_lid_14"/>
    <property type="match status" value="1"/>
</dbReference>
<dbReference type="Gene3D" id="3.40.50.2300">
    <property type="match status" value="1"/>
</dbReference>
<dbReference type="InterPro" id="IPR002078">
    <property type="entry name" value="Sigma_54_int"/>
</dbReference>
<feature type="domain" description="Sigma-54 factor interaction" evidence="12">
    <location>
        <begin position="144"/>
        <end position="373"/>
    </location>
</feature>
<dbReference type="OrthoDB" id="9802388at2"/>
<dbReference type="SMART" id="SM00448">
    <property type="entry name" value="REC"/>
    <property type="match status" value="1"/>
</dbReference>
<dbReference type="PROSITE" id="PS50045">
    <property type="entry name" value="SIGMA54_INTERACT_4"/>
    <property type="match status" value="1"/>
</dbReference>
<evidence type="ECO:0000259" key="12">
    <source>
        <dbReference type="PROSITE" id="PS50045"/>
    </source>
</evidence>
<evidence type="ECO:0000256" key="9">
    <source>
        <dbReference type="ARBA" id="ARBA00023159"/>
    </source>
</evidence>
<sequence>MSERVILVDDEADVREAIAQSLELKGYDVLALPNAMRALEVISEDFEGCIISDIRMPRMDGLAFLDAIRERDAELPVILITGHGDVPLAVSALHAGAFDFIEKPFETDRLADAVARALGVRRLALENRVLRSELESRDWLESNLVGRAPVMTSLRQRLRTIAGSGADVLLLGETGSGKELAARAVHRLSDRSEKPFVAINMAALPETLIESELFGHEAGAFAGAHRARYGRFEHARGGTVFLDEIDALPVALQAKLLRVIEERSIERIGSNEAVPLDVRFVAASKANLSARVDGGEFRADLYYRLAVVTVEMPPLSARMEDVPRLFQHLVNQSALRHRRTPAPINGELFTLMAARDWPGNVRELRNAADRFVLGLDVLTSDTPRLAKNLPDRIEKFERAAIAAELTGQGGNVKATYEALGISRKTLYDKMQRHGLEREQFLNTGED</sequence>
<dbReference type="PROSITE" id="PS00688">
    <property type="entry name" value="SIGMA54_INTERACT_3"/>
    <property type="match status" value="1"/>
</dbReference>
<dbReference type="Pfam" id="PF00072">
    <property type="entry name" value="Response_reg"/>
    <property type="match status" value="1"/>
</dbReference>
<protein>
    <recommendedName>
        <fullName evidence="3">Nif-specific regulatory protein</fullName>
    </recommendedName>
</protein>
<dbReference type="InterPro" id="IPR027417">
    <property type="entry name" value="P-loop_NTPase"/>
</dbReference>
<keyword evidence="10" id="KW-0804">Transcription</keyword>
<dbReference type="FunFam" id="3.40.50.300:FF:000006">
    <property type="entry name" value="DNA-binding transcriptional regulator NtrC"/>
    <property type="match status" value="1"/>
</dbReference>
<dbReference type="SUPFAM" id="SSF52172">
    <property type="entry name" value="CheY-like"/>
    <property type="match status" value="1"/>
</dbReference>
<dbReference type="Gene3D" id="3.40.50.300">
    <property type="entry name" value="P-loop containing nucleotide triphosphate hydrolases"/>
    <property type="match status" value="1"/>
</dbReference>
<evidence type="ECO:0000313" key="15">
    <source>
        <dbReference type="Proteomes" id="UP000220034"/>
    </source>
</evidence>
<dbReference type="GO" id="GO:0006355">
    <property type="term" value="P:regulation of DNA-templated transcription"/>
    <property type="evidence" value="ECO:0007669"/>
    <property type="project" value="InterPro"/>
</dbReference>
<dbReference type="GO" id="GO:0043565">
    <property type="term" value="F:sequence-specific DNA binding"/>
    <property type="evidence" value="ECO:0007669"/>
    <property type="project" value="InterPro"/>
</dbReference>
<dbReference type="Proteomes" id="UP000220034">
    <property type="component" value="Unassembled WGS sequence"/>
</dbReference>
<dbReference type="Gene3D" id="1.10.8.60">
    <property type="match status" value="1"/>
</dbReference>
<accession>A0A2C9CL34</accession>
<evidence type="ECO:0000256" key="3">
    <source>
        <dbReference type="ARBA" id="ARBA00015308"/>
    </source>
</evidence>
<evidence type="ECO:0000256" key="6">
    <source>
        <dbReference type="ARBA" id="ARBA00022840"/>
    </source>
</evidence>
<evidence type="ECO:0000256" key="10">
    <source>
        <dbReference type="ARBA" id="ARBA00023163"/>
    </source>
</evidence>
<organism evidence="14 15">
    <name type="scientific">Pontivivens marinum</name>
    <dbReference type="NCBI Taxonomy" id="1690039"/>
    <lineage>
        <taxon>Bacteria</taxon>
        <taxon>Pseudomonadati</taxon>
        <taxon>Pseudomonadota</taxon>
        <taxon>Alphaproteobacteria</taxon>
        <taxon>Rhodobacterales</taxon>
        <taxon>Paracoccaceae</taxon>
        <taxon>Pontivivens</taxon>
    </lineage>
</organism>
<dbReference type="Pfam" id="PF00158">
    <property type="entry name" value="Sigma54_activat"/>
    <property type="match status" value="1"/>
</dbReference>
<dbReference type="SUPFAM" id="SSF52540">
    <property type="entry name" value="P-loop containing nucleoside triphosphate hydrolases"/>
    <property type="match status" value="1"/>
</dbReference>
<keyword evidence="9" id="KW-0010">Activator</keyword>
<evidence type="ECO:0000256" key="11">
    <source>
        <dbReference type="PROSITE-ProRule" id="PRU00169"/>
    </source>
</evidence>
<dbReference type="CDD" id="cd00009">
    <property type="entry name" value="AAA"/>
    <property type="match status" value="1"/>
</dbReference>
<dbReference type="PANTHER" id="PTHR32071:SF57">
    <property type="entry name" value="C4-DICARBOXYLATE TRANSPORT TRANSCRIPTIONAL REGULATORY PROTEIN DCTD"/>
    <property type="match status" value="1"/>
</dbReference>
<keyword evidence="5" id="KW-0547">Nucleotide-binding</keyword>
<evidence type="ECO:0000256" key="8">
    <source>
        <dbReference type="ARBA" id="ARBA00023015"/>
    </source>
</evidence>
<dbReference type="Pfam" id="PF02954">
    <property type="entry name" value="HTH_8"/>
    <property type="match status" value="1"/>
</dbReference>
<evidence type="ECO:0000256" key="5">
    <source>
        <dbReference type="ARBA" id="ARBA00022741"/>
    </source>
</evidence>
<dbReference type="EMBL" id="OCTN01000001">
    <property type="protein sequence ID" value="SOH92231.1"/>
    <property type="molecule type" value="Genomic_DNA"/>
</dbReference>
<keyword evidence="4 11" id="KW-0597">Phosphoprotein</keyword>
<dbReference type="InterPro" id="IPR002197">
    <property type="entry name" value="HTH_Fis"/>
</dbReference>
<evidence type="ECO:0000256" key="7">
    <source>
        <dbReference type="ARBA" id="ARBA00023012"/>
    </source>
</evidence>
<feature type="modified residue" description="4-aspartylphosphate" evidence="11">
    <location>
        <position position="53"/>
    </location>
</feature>
<keyword evidence="7" id="KW-0902">Two-component regulatory system</keyword>
<keyword evidence="15" id="KW-1185">Reference proteome</keyword>
<dbReference type="SMART" id="SM00382">
    <property type="entry name" value="AAA"/>
    <property type="match status" value="1"/>
</dbReference>